<dbReference type="NCBIfam" id="TIGR01891">
    <property type="entry name" value="amidohydrolases"/>
    <property type="match status" value="1"/>
</dbReference>
<dbReference type="Gene3D" id="3.30.70.360">
    <property type="match status" value="1"/>
</dbReference>
<dbReference type="SUPFAM" id="SSF55031">
    <property type="entry name" value="Bacterial exopeptidase dimerisation domain"/>
    <property type="match status" value="1"/>
</dbReference>
<dbReference type="Pfam" id="PF01546">
    <property type="entry name" value="Peptidase_M20"/>
    <property type="match status" value="1"/>
</dbReference>
<feature type="binding site" evidence="2">
    <location>
        <position position="162"/>
    </location>
    <ligand>
        <name>Mn(2+)</name>
        <dbReference type="ChEBI" id="CHEBI:29035"/>
        <label>2</label>
    </ligand>
</feature>
<dbReference type="Gene3D" id="3.40.630.10">
    <property type="entry name" value="Zn peptidases"/>
    <property type="match status" value="1"/>
</dbReference>
<dbReference type="GO" id="GO:0046872">
    <property type="term" value="F:metal ion binding"/>
    <property type="evidence" value="ECO:0007669"/>
    <property type="project" value="UniProtKB-KW"/>
</dbReference>
<dbReference type="InterPro" id="IPR011650">
    <property type="entry name" value="Peptidase_M20_dimer"/>
</dbReference>
<dbReference type="STRING" id="33978.A6M13_11435"/>
<name>A0A1C0YJ80_9BACL</name>
<dbReference type="GO" id="GO:0019877">
    <property type="term" value="P:diaminopimelate biosynthetic process"/>
    <property type="evidence" value="ECO:0007669"/>
    <property type="project" value="UniProtKB-ARBA"/>
</dbReference>
<feature type="binding site" evidence="2">
    <location>
        <position position="137"/>
    </location>
    <ligand>
        <name>Mn(2+)</name>
        <dbReference type="ChEBI" id="CHEBI:29035"/>
        <label>2</label>
    </ligand>
</feature>
<dbReference type="SUPFAM" id="SSF53187">
    <property type="entry name" value="Zn-dependent exopeptidases"/>
    <property type="match status" value="1"/>
</dbReference>
<evidence type="ECO:0000256" key="2">
    <source>
        <dbReference type="PIRSR" id="PIRSR005962-1"/>
    </source>
</evidence>
<dbReference type="Proteomes" id="UP000093199">
    <property type="component" value="Unassembled WGS sequence"/>
</dbReference>
<reference evidence="4 5" key="1">
    <citation type="submission" date="2016-07" db="EMBL/GenBank/DDBJ databases">
        <title>Caryophanon tenue genome sequencing.</title>
        <authorList>
            <person name="Verma A."/>
            <person name="Pal Y."/>
            <person name="Krishnamurthi S."/>
        </authorList>
    </citation>
    <scope>NUCLEOTIDE SEQUENCE [LARGE SCALE GENOMIC DNA]</scope>
    <source>
        <strain evidence="4 5">DSM 14152</strain>
    </source>
</reference>
<dbReference type="InterPro" id="IPR036264">
    <property type="entry name" value="Bact_exopeptidase_dim_dom"/>
</dbReference>
<proteinExistence type="predicted"/>
<keyword evidence="2" id="KW-0464">Manganese</keyword>
<feature type="binding site" evidence="2">
    <location>
        <position position="358"/>
    </location>
    <ligand>
        <name>Mn(2+)</name>
        <dbReference type="ChEBI" id="CHEBI:29035"/>
        <label>2</label>
    </ligand>
</feature>
<dbReference type="RefSeq" id="WP_066543864.1">
    <property type="nucleotide sequence ID" value="NZ_MASJ01000004.1"/>
</dbReference>
<evidence type="ECO:0000313" key="5">
    <source>
        <dbReference type="Proteomes" id="UP000093199"/>
    </source>
</evidence>
<comment type="cofactor">
    <cofactor evidence="2">
        <name>Mn(2+)</name>
        <dbReference type="ChEBI" id="CHEBI:29035"/>
    </cofactor>
    <text evidence="2">The Mn(2+) ion enhances activity.</text>
</comment>
<dbReference type="FunFam" id="3.30.70.360:FF:000001">
    <property type="entry name" value="N-acetyldiaminopimelate deacetylase"/>
    <property type="match status" value="1"/>
</dbReference>
<feature type="binding site" evidence="2">
    <location>
        <position position="101"/>
    </location>
    <ligand>
        <name>Mn(2+)</name>
        <dbReference type="ChEBI" id="CHEBI:29035"/>
        <label>2</label>
    </ligand>
</feature>
<keyword evidence="1" id="KW-0378">Hydrolase</keyword>
<dbReference type="EMBL" id="MASJ01000004">
    <property type="protein sequence ID" value="OCS87235.1"/>
    <property type="molecule type" value="Genomic_DNA"/>
</dbReference>
<sequence>MNIAERINAYYEDMVAIRRHLHMHPELSFQETKTAQYIQQFYASLTIPFRANVGGNGVVATIQGKYPGKTVALRADFDALPIQDEKDVVYKSTVDGVMHACGHDGHTATLLTVARILHEMRDELTGTYVFIHQHAEELDPGGAKAMIEDGCLDGVDVIFGTHLSSNFEVGKVGYRPGPMMAACDSFDIIIQGHGGHGAHPDQTKDAVVIGAQLVMNLQQLVSRRISPIDSAVLSIGGFVADNASNVIADTAKLSGTIRTFTEEVRDKMTTEFYRVLDGTMATADAQYTIDFIKGYPAVVNHEAETLFIRDIAQTLDFVDEAFVMTPTMGGEDFAYYLQHVPGTFFYTGAHPGYDVPHHHPMFDIDERGMQVAAEVLLNAAIRYQQHTL</sequence>
<comment type="caution">
    <text evidence="4">The sequence shown here is derived from an EMBL/GenBank/DDBJ whole genome shotgun (WGS) entry which is preliminary data.</text>
</comment>
<dbReference type="Pfam" id="PF07687">
    <property type="entry name" value="M20_dimer"/>
    <property type="match status" value="1"/>
</dbReference>
<keyword evidence="2" id="KW-0479">Metal-binding</keyword>
<evidence type="ECO:0000313" key="4">
    <source>
        <dbReference type="EMBL" id="OCS87235.1"/>
    </source>
</evidence>
<feature type="domain" description="Peptidase M20 dimerisation" evidence="3">
    <location>
        <begin position="185"/>
        <end position="276"/>
    </location>
</feature>
<protein>
    <submittedName>
        <fullName evidence="4">Peptidase M20</fullName>
    </submittedName>
</protein>
<dbReference type="AlphaFoldDB" id="A0A1C0YJ80"/>
<keyword evidence="5" id="KW-1185">Reference proteome</keyword>
<accession>A0A1C0YJ80</accession>
<dbReference type="InterPro" id="IPR002933">
    <property type="entry name" value="Peptidase_M20"/>
</dbReference>
<dbReference type="PANTHER" id="PTHR11014:SF63">
    <property type="entry name" value="METALLOPEPTIDASE, PUTATIVE (AFU_ORTHOLOGUE AFUA_6G09600)-RELATED"/>
    <property type="match status" value="1"/>
</dbReference>
<evidence type="ECO:0000256" key="1">
    <source>
        <dbReference type="ARBA" id="ARBA00022801"/>
    </source>
</evidence>
<evidence type="ECO:0000259" key="3">
    <source>
        <dbReference type="Pfam" id="PF07687"/>
    </source>
</evidence>
<dbReference type="InterPro" id="IPR017439">
    <property type="entry name" value="Amidohydrolase"/>
</dbReference>
<dbReference type="PANTHER" id="PTHR11014">
    <property type="entry name" value="PEPTIDASE M20 FAMILY MEMBER"/>
    <property type="match status" value="1"/>
</dbReference>
<dbReference type="PIRSF" id="PIRSF005962">
    <property type="entry name" value="Pept_M20D_amidohydro"/>
    <property type="match status" value="1"/>
</dbReference>
<dbReference type="GO" id="GO:0050118">
    <property type="term" value="F:N-acetyldiaminopimelate deacetylase activity"/>
    <property type="evidence" value="ECO:0007669"/>
    <property type="project" value="UniProtKB-ARBA"/>
</dbReference>
<organism evidence="4 5">
    <name type="scientific">Caryophanon tenue</name>
    <dbReference type="NCBI Taxonomy" id="33978"/>
    <lineage>
        <taxon>Bacteria</taxon>
        <taxon>Bacillati</taxon>
        <taxon>Bacillota</taxon>
        <taxon>Bacilli</taxon>
        <taxon>Bacillales</taxon>
        <taxon>Caryophanaceae</taxon>
        <taxon>Caryophanon</taxon>
    </lineage>
</organism>
<gene>
    <name evidence="4" type="ORF">A6M13_11435</name>
</gene>
<dbReference type="OrthoDB" id="2416606at2"/>
<feature type="binding site" evidence="2">
    <location>
        <position position="103"/>
    </location>
    <ligand>
        <name>Mn(2+)</name>
        <dbReference type="ChEBI" id="CHEBI:29035"/>
        <label>2</label>
    </ligand>
</feature>